<dbReference type="KEGG" id="den:MHIR_DE00357"/>
<name>A0A143WSF5_9ENTR</name>
<evidence type="ECO:0000313" key="1">
    <source>
        <dbReference type="EMBL" id="CUX96648.1"/>
    </source>
</evidence>
<sequence length="50" mass="5878">MLNECYVRLHYNKVVITSFKEKIFAICIKLESRLMYTDQGLTCKTFALNS</sequence>
<evidence type="ECO:0000313" key="2">
    <source>
        <dbReference type="Proteomes" id="UP000095322"/>
    </source>
</evidence>
<protein>
    <submittedName>
        <fullName evidence="1">Uncharacterized protein</fullName>
    </submittedName>
</protein>
<keyword evidence="2" id="KW-1185">Reference proteome</keyword>
<organism evidence="1 2">
    <name type="scientific">Candidatus Doolittlea endobia</name>
    <dbReference type="NCBI Taxonomy" id="1778262"/>
    <lineage>
        <taxon>Bacteria</taxon>
        <taxon>Pseudomonadati</taxon>
        <taxon>Pseudomonadota</taxon>
        <taxon>Gammaproteobacteria</taxon>
        <taxon>Enterobacterales</taxon>
        <taxon>Enterobacteriaceae</taxon>
        <taxon>Candidatus Doolittlea</taxon>
    </lineage>
</organism>
<reference evidence="2" key="1">
    <citation type="submission" date="2016-01" db="EMBL/GenBank/DDBJ databases">
        <authorList>
            <person name="Husnik F."/>
        </authorList>
    </citation>
    <scope>NUCLEOTIDE SEQUENCE [LARGE SCALE GENOMIC DNA]</scope>
</reference>
<accession>A0A143WSF5</accession>
<gene>
    <name evidence="1" type="ORF">MHIR_DE00357</name>
</gene>
<dbReference type="EMBL" id="LN999833">
    <property type="protein sequence ID" value="CUX96648.1"/>
    <property type="molecule type" value="Genomic_DNA"/>
</dbReference>
<proteinExistence type="predicted"/>
<dbReference type="AlphaFoldDB" id="A0A143WSF5"/>
<dbReference type="Proteomes" id="UP000095322">
    <property type="component" value="Chromosome I"/>
</dbReference>